<sequence length="209" mass="22374">MAVTAKAARGAARKPGGAVRRHAQAVLYFQEAIEDKPMTLQLRHETPDDIAAIEAVTIAAFADAPHTSHTEQFIVRALRAANELTLSIVAEEHGRVVGHVALSPVTITHEHRRKTEGWYGLGPISVLPPRQGQGIGSRLMEQALSELRAMQAAGCVLLGDPTYYTRFGFQAHAGLQLPGVPPGYFMALALHGTVPEGIAHYSDAFNAAA</sequence>
<dbReference type="Gene3D" id="3.40.630.30">
    <property type="match status" value="1"/>
</dbReference>
<accession>A0A011QGE6</accession>
<comment type="caution">
    <text evidence="2">The sequence shown here is derived from an EMBL/GenBank/DDBJ whole genome shotgun (WGS) entry which is preliminary data.</text>
</comment>
<dbReference type="InterPro" id="IPR016181">
    <property type="entry name" value="Acyl_CoA_acyltransferase"/>
</dbReference>
<reference evidence="2" key="1">
    <citation type="submission" date="2014-02" db="EMBL/GenBank/DDBJ databases">
        <title>Expanding our view of genomic diversity in Candidatus Accumulibacter clades.</title>
        <authorList>
            <person name="Skennerton C.T."/>
            <person name="Barr J.J."/>
            <person name="Slater F.R."/>
            <person name="Bond P.L."/>
            <person name="Tyson G.W."/>
        </authorList>
    </citation>
    <scope>NUCLEOTIDE SEQUENCE [LARGE SCALE GENOMIC DNA]</scope>
</reference>
<dbReference type="PANTHER" id="PTHR43617">
    <property type="entry name" value="L-AMINO ACID N-ACETYLTRANSFERASE"/>
    <property type="match status" value="1"/>
</dbReference>
<keyword evidence="3" id="KW-1185">Reference proteome</keyword>
<proteinExistence type="predicted"/>
<evidence type="ECO:0000313" key="3">
    <source>
        <dbReference type="Proteomes" id="UP000022141"/>
    </source>
</evidence>
<gene>
    <name evidence="2" type="ORF">AW11_02253</name>
</gene>
<protein>
    <submittedName>
        <fullName evidence="2">Acetyltransferase</fullName>
    </submittedName>
</protein>
<name>A0A011QGE6_ACCRE</name>
<dbReference type="STRING" id="1454004.AW11_02253"/>
<dbReference type="EMBL" id="JEMY01000028">
    <property type="protein sequence ID" value="EXI88130.1"/>
    <property type="molecule type" value="Genomic_DNA"/>
</dbReference>
<dbReference type="InterPro" id="IPR000182">
    <property type="entry name" value="GNAT_dom"/>
</dbReference>
<dbReference type="Proteomes" id="UP000022141">
    <property type="component" value="Unassembled WGS sequence"/>
</dbReference>
<dbReference type="AlphaFoldDB" id="A0A011QGE6"/>
<dbReference type="SUPFAM" id="SSF55729">
    <property type="entry name" value="Acyl-CoA N-acyltransferases (Nat)"/>
    <property type="match status" value="1"/>
</dbReference>
<feature type="domain" description="N-acetyltransferase" evidence="1">
    <location>
        <begin position="40"/>
        <end position="191"/>
    </location>
</feature>
<dbReference type="GO" id="GO:0016747">
    <property type="term" value="F:acyltransferase activity, transferring groups other than amino-acyl groups"/>
    <property type="evidence" value="ECO:0007669"/>
    <property type="project" value="InterPro"/>
</dbReference>
<dbReference type="InterPro" id="IPR050276">
    <property type="entry name" value="MshD_Acetyltransferase"/>
</dbReference>
<dbReference type="eggNOG" id="COG3153">
    <property type="taxonomic scope" value="Bacteria"/>
</dbReference>
<evidence type="ECO:0000259" key="1">
    <source>
        <dbReference type="PROSITE" id="PS51186"/>
    </source>
</evidence>
<dbReference type="Pfam" id="PF13508">
    <property type="entry name" value="Acetyltransf_7"/>
    <property type="match status" value="1"/>
</dbReference>
<organism evidence="2 3">
    <name type="scientific">Accumulibacter regalis</name>
    <dbReference type="NCBI Taxonomy" id="522306"/>
    <lineage>
        <taxon>Bacteria</taxon>
        <taxon>Pseudomonadati</taxon>
        <taxon>Pseudomonadota</taxon>
        <taxon>Betaproteobacteria</taxon>
        <taxon>Candidatus Accumulibacter</taxon>
    </lineage>
</organism>
<dbReference type="PATRIC" id="fig|1454004.3.peg.2332"/>
<dbReference type="CDD" id="cd04301">
    <property type="entry name" value="NAT_SF"/>
    <property type="match status" value="1"/>
</dbReference>
<dbReference type="PROSITE" id="PS51186">
    <property type="entry name" value="GNAT"/>
    <property type="match status" value="1"/>
</dbReference>
<dbReference type="PANTHER" id="PTHR43617:SF2">
    <property type="entry name" value="UPF0039 PROTEIN SLL0451"/>
    <property type="match status" value="1"/>
</dbReference>
<evidence type="ECO:0000313" key="2">
    <source>
        <dbReference type="EMBL" id="EXI88130.1"/>
    </source>
</evidence>